<dbReference type="Pfam" id="PF04586">
    <property type="entry name" value="Peptidase_S78"/>
    <property type="match status" value="1"/>
</dbReference>
<dbReference type="Proteomes" id="UP000241540">
    <property type="component" value="Unassembled WGS sequence"/>
</dbReference>
<evidence type="ECO:0000313" key="6">
    <source>
        <dbReference type="Proteomes" id="UP000241540"/>
    </source>
</evidence>
<sequence>MKEIRSAEIKTDHSDDELVLEGTPIVFNKPALINTPNGSYTEVIKRNALDGVNLNDTRLLVSHDQNRLPLAKAPKTMKVWTSDVGLHIRATLPNTEEARSVYTAVKRGDMTGMSFGFTCSSQGFDYDVETRTRTINKIDKVLEFSVVNFPAYAETSVEARSEMQEAEIRQQQINQAKINLNKLFIKEIR</sequence>
<dbReference type="GO" id="GO:0008233">
    <property type="term" value="F:peptidase activity"/>
    <property type="evidence" value="ECO:0007669"/>
    <property type="project" value="UniProtKB-KW"/>
</dbReference>
<dbReference type="AlphaFoldDB" id="A0A974KVJ5"/>
<organism evidence="5 6">
    <name type="scientific">Staphylococcus hominis</name>
    <dbReference type="NCBI Taxonomy" id="1290"/>
    <lineage>
        <taxon>Bacteria</taxon>
        <taxon>Bacillati</taxon>
        <taxon>Bacillota</taxon>
        <taxon>Bacilli</taxon>
        <taxon>Bacillales</taxon>
        <taxon>Staphylococcaceae</taxon>
        <taxon>Staphylococcus</taxon>
    </lineage>
</organism>
<reference evidence="5 6" key="1">
    <citation type="journal article" date="2016" name="Front. Microbiol.">
        <title>Comprehensive Phylogenetic Analysis of Bovine Non-aureus Staphylococci Species Based on Whole-Genome Sequencing.</title>
        <authorList>
            <person name="Naushad S."/>
            <person name="Barkema H.W."/>
            <person name="Luby C."/>
            <person name="Condas L.A."/>
            <person name="Nobrega D.B."/>
            <person name="Carson D.A."/>
            <person name="De Buck J."/>
        </authorList>
    </citation>
    <scope>NUCLEOTIDE SEQUENCE [LARGE SCALE GENOMIC DNA]</scope>
    <source>
        <strain evidence="5 6">SNUC 5336</strain>
    </source>
</reference>
<keyword evidence="3" id="KW-0378">Hydrolase</keyword>
<feature type="domain" description="Prohead serine protease" evidence="4">
    <location>
        <begin position="7"/>
        <end position="165"/>
    </location>
</feature>
<evidence type="ECO:0000313" key="5">
    <source>
        <dbReference type="EMBL" id="PTK29181.1"/>
    </source>
</evidence>
<evidence type="ECO:0000259" key="4">
    <source>
        <dbReference type="Pfam" id="PF04586"/>
    </source>
</evidence>
<dbReference type="RefSeq" id="WP_053026193.1">
    <property type="nucleotide sequence ID" value="NZ_CP031277.1"/>
</dbReference>
<evidence type="ECO:0000256" key="2">
    <source>
        <dbReference type="ARBA" id="ARBA00022670"/>
    </source>
</evidence>
<accession>A0A974KVJ5</accession>
<evidence type="ECO:0000256" key="1">
    <source>
        <dbReference type="ARBA" id="ARBA00022612"/>
    </source>
</evidence>
<dbReference type="InterPro" id="IPR006433">
    <property type="entry name" value="Prohead_protease"/>
</dbReference>
<proteinExistence type="predicted"/>
<dbReference type="EMBL" id="PZHX01000038">
    <property type="protein sequence ID" value="PTK29181.1"/>
    <property type="molecule type" value="Genomic_DNA"/>
</dbReference>
<keyword evidence="2 5" id="KW-0645">Protease</keyword>
<gene>
    <name evidence="5" type="ORF">BUZ51_12115</name>
</gene>
<dbReference type="InterPro" id="IPR054613">
    <property type="entry name" value="Peptidase_S78_dom"/>
</dbReference>
<keyword evidence="1" id="KW-1188">Viral release from host cell</keyword>
<protein>
    <submittedName>
        <fullName evidence="5">HK97 family phage prohead protease</fullName>
    </submittedName>
</protein>
<comment type="caution">
    <text evidence="5">The sequence shown here is derived from an EMBL/GenBank/DDBJ whole genome shotgun (WGS) entry which is preliminary data.</text>
</comment>
<name>A0A974KVJ5_STAHO</name>
<dbReference type="NCBIfam" id="TIGR01543">
    <property type="entry name" value="proheadase_HK97"/>
    <property type="match status" value="1"/>
</dbReference>
<evidence type="ECO:0000256" key="3">
    <source>
        <dbReference type="ARBA" id="ARBA00022801"/>
    </source>
</evidence>
<dbReference type="GO" id="GO:0006508">
    <property type="term" value="P:proteolysis"/>
    <property type="evidence" value="ECO:0007669"/>
    <property type="project" value="UniProtKB-KW"/>
</dbReference>